<reference evidence="1 2" key="1">
    <citation type="submission" date="2019-04" db="EMBL/GenBank/DDBJ databases">
        <title>genome sequence of strain W3.</title>
        <authorList>
            <person name="Gao J."/>
            <person name="Sun J."/>
        </authorList>
    </citation>
    <scope>NUCLEOTIDE SEQUENCE [LARGE SCALE GENOMIC DNA]</scope>
    <source>
        <strain evidence="1 2">W3</strain>
    </source>
</reference>
<evidence type="ECO:0000313" key="1">
    <source>
        <dbReference type="EMBL" id="THV29854.1"/>
    </source>
</evidence>
<protein>
    <submittedName>
        <fullName evidence="1">Uncharacterized protein</fullName>
    </submittedName>
</protein>
<dbReference type="EMBL" id="STGU01000030">
    <property type="protein sequence ID" value="THV29854.1"/>
    <property type="molecule type" value="Genomic_DNA"/>
</dbReference>
<gene>
    <name evidence="1" type="ORF">FAA86_23315</name>
</gene>
<dbReference type="Proteomes" id="UP000307378">
    <property type="component" value="Unassembled WGS sequence"/>
</dbReference>
<dbReference type="RefSeq" id="WP_136543604.1">
    <property type="nucleotide sequence ID" value="NZ_STGU01000030.1"/>
</dbReference>
<organism evidence="1 2">
    <name type="scientific">Rhizobium rosettiformans W3</name>
    <dbReference type="NCBI Taxonomy" id="538378"/>
    <lineage>
        <taxon>Bacteria</taxon>
        <taxon>Pseudomonadati</taxon>
        <taxon>Pseudomonadota</taxon>
        <taxon>Alphaproteobacteria</taxon>
        <taxon>Hyphomicrobiales</taxon>
        <taxon>Rhizobiaceae</taxon>
        <taxon>Rhizobium/Agrobacterium group</taxon>
        <taxon>Rhizobium</taxon>
    </lineage>
</organism>
<name>A0A4S8PNC3_9HYPH</name>
<accession>A0A4S8PNC3</accession>
<sequence length="74" mass="8119">MSHNDRSPVNEHAEFEVFIWSAPAEASGIAAVDSDPRDRKPIDSLEEFDVLICSYPSEPGAEVNSVEGDANDER</sequence>
<evidence type="ECO:0000313" key="2">
    <source>
        <dbReference type="Proteomes" id="UP000307378"/>
    </source>
</evidence>
<proteinExistence type="predicted"/>
<comment type="caution">
    <text evidence="1">The sequence shown here is derived from an EMBL/GenBank/DDBJ whole genome shotgun (WGS) entry which is preliminary data.</text>
</comment>
<dbReference type="AlphaFoldDB" id="A0A4S8PNC3"/>